<dbReference type="InterPro" id="IPR052961">
    <property type="entry name" value="Oxido-Kinase-like_Enzymes"/>
</dbReference>
<dbReference type="PANTHER" id="PTHR23020">
    <property type="entry name" value="UNCHARACTERIZED NUCLEAR HORMONE RECEPTOR-RELATED"/>
    <property type="match status" value="1"/>
</dbReference>
<dbReference type="Gene3D" id="3.90.1200.10">
    <property type="match status" value="1"/>
</dbReference>
<organism evidence="2 3">
    <name type="scientific">PS1 clade bacterium</name>
    <dbReference type="NCBI Taxonomy" id="2175152"/>
    <lineage>
        <taxon>Bacteria</taxon>
        <taxon>Pseudomonadati</taxon>
        <taxon>Pseudomonadota</taxon>
        <taxon>Alphaproteobacteria</taxon>
        <taxon>PS1 clade</taxon>
    </lineage>
</organism>
<dbReference type="EMBL" id="JADHOK010000002">
    <property type="protein sequence ID" value="MBL6761116.1"/>
    <property type="molecule type" value="Genomic_DNA"/>
</dbReference>
<feature type="domain" description="CHK kinase-like" evidence="1">
    <location>
        <begin position="119"/>
        <end position="297"/>
    </location>
</feature>
<dbReference type="SUPFAM" id="SSF56112">
    <property type="entry name" value="Protein kinase-like (PK-like)"/>
    <property type="match status" value="1"/>
</dbReference>
<dbReference type="AlphaFoldDB" id="A0A937HE74"/>
<name>A0A937HE74_9PROT</name>
<dbReference type="Proteomes" id="UP000785783">
    <property type="component" value="Unassembled WGS sequence"/>
</dbReference>
<sequence length="355" mass="39008">MSLRDHPEKFDTAFLAALFDRPAEALRGFDFVPVGTGQVGDSFRVTLDWREDEGLFETPPKTLVAKCPAADAVSRGTAHSMQLYEIETQFYAHFGAACGARVPHAYLADYDAASGDGLLLFEDMAPAKQIAQMDGCSLAQLEATLDEAARLHKSHWNDAKLSGHAFLTYSQQAERRAFVAALLPSVYPEWRARYAERLDADILDMGAALVARFDAYITPREGPVVLTHGDMRLDNMLFSDADGRTVLLDWQTASAGPPMGDIAYCISTSLKQAQERTAHEERLVAAYHAKLGACVGAYDLDAAWADYRRASFAGFIMAVISAMIVERTQRGDEMFAVMAERSGWQALHLDALSLI</sequence>
<dbReference type="InterPro" id="IPR011009">
    <property type="entry name" value="Kinase-like_dom_sf"/>
</dbReference>
<dbReference type="PANTHER" id="PTHR23020:SF41">
    <property type="entry name" value="AMINOGLYCOSIDE PHOSPHOTRANSFERASE DOMAIN-CONTAINING PROTEIN"/>
    <property type="match status" value="1"/>
</dbReference>
<reference evidence="2" key="1">
    <citation type="submission" date="2020-10" db="EMBL/GenBank/DDBJ databases">
        <title>Microbiome of the Black Sea water column analyzed by genome centric metagenomics.</title>
        <authorList>
            <person name="Cabello-Yeves P.J."/>
            <person name="Callieri C."/>
            <person name="Picazo A."/>
            <person name="Mehrshad M."/>
            <person name="Haro-Moreno J.M."/>
            <person name="Roda-Garcia J."/>
            <person name="Dzembekova N."/>
            <person name="Slabakova V."/>
            <person name="Slabakova N."/>
            <person name="Moncheva S."/>
            <person name="Rodriguez-Valera F."/>
        </authorList>
    </citation>
    <scope>NUCLEOTIDE SEQUENCE</scope>
    <source>
        <strain evidence="2">BS307-5m-G5</strain>
    </source>
</reference>
<dbReference type="SMART" id="SM00587">
    <property type="entry name" value="CHK"/>
    <property type="match status" value="1"/>
</dbReference>
<dbReference type="Pfam" id="PF02958">
    <property type="entry name" value="EcKL"/>
    <property type="match status" value="1"/>
</dbReference>
<gene>
    <name evidence="2" type="ORF">ISQ19_00290</name>
</gene>
<protein>
    <submittedName>
        <fullName evidence="2">Phosphotransferase</fullName>
    </submittedName>
</protein>
<dbReference type="InterPro" id="IPR004119">
    <property type="entry name" value="EcKL"/>
</dbReference>
<dbReference type="InterPro" id="IPR015897">
    <property type="entry name" value="CHK_kinase-like"/>
</dbReference>
<evidence type="ECO:0000259" key="1">
    <source>
        <dbReference type="SMART" id="SM00587"/>
    </source>
</evidence>
<evidence type="ECO:0000313" key="3">
    <source>
        <dbReference type="Proteomes" id="UP000785783"/>
    </source>
</evidence>
<evidence type="ECO:0000313" key="2">
    <source>
        <dbReference type="EMBL" id="MBL6761116.1"/>
    </source>
</evidence>
<comment type="caution">
    <text evidence="2">The sequence shown here is derived from an EMBL/GenBank/DDBJ whole genome shotgun (WGS) entry which is preliminary data.</text>
</comment>
<proteinExistence type="predicted"/>
<accession>A0A937HE74</accession>